<dbReference type="Pfam" id="PF04299">
    <property type="entry name" value="FMN_bind_2"/>
    <property type="match status" value="1"/>
</dbReference>
<dbReference type="Gene3D" id="2.30.110.10">
    <property type="entry name" value="Electron Transport, Fmn-binding Protein, Chain A"/>
    <property type="match status" value="1"/>
</dbReference>
<evidence type="ECO:0000313" key="1">
    <source>
        <dbReference type="EMBL" id="SDU78703.1"/>
    </source>
</evidence>
<dbReference type="InterPro" id="IPR007396">
    <property type="entry name" value="TR_PAI2-type"/>
</dbReference>
<dbReference type="RefSeq" id="WP_046770740.1">
    <property type="nucleotide sequence ID" value="NZ_LBMC01000032.1"/>
</dbReference>
<name>A0A1H2LCH7_9ACTN</name>
<gene>
    <name evidence="1" type="ORF">SAMN04488563_5842</name>
</gene>
<dbReference type="PANTHER" id="PTHR35802">
    <property type="entry name" value="PROTEASE SYNTHASE AND SPORULATION PROTEIN PAI 2"/>
    <property type="match status" value="1"/>
</dbReference>
<reference evidence="2" key="1">
    <citation type="submission" date="2016-10" db="EMBL/GenBank/DDBJ databases">
        <authorList>
            <person name="Varghese N."/>
            <person name="Submissions S."/>
        </authorList>
    </citation>
    <scope>NUCLEOTIDE SEQUENCE [LARGE SCALE GENOMIC DNA]</scope>
    <source>
        <strain evidence="2">DSM 45079</strain>
    </source>
</reference>
<dbReference type="Proteomes" id="UP000182977">
    <property type="component" value="Chromosome I"/>
</dbReference>
<dbReference type="AlphaFoldDB" id="A0A1H2LCH7"/>
<dbReference type="PANTHER" id="PTHR35802:SF1">
    <property type="entry name" value="PROTEASE SYNTHASE AND SPORULATION PROTEIN PAI 2"/>
    <property type="match status" value="1"/>
</dbReference>
<evidence type="ECO:0000313" key="2">
    <source>
        <dbReference type="Proteomes" id="UP000182977"/>
    </source>
</evidence>
<accession>A0A1H2LCH7</accession>
<sequence>MHEFPKYRAPSGGDVVELVRRHPFALVVSARAGDAPVATHTPVVIPASATPSDTLVGKTLLGHVARANPQWRLLAGGDPVLLVFSGPHGYVSPTTYEYTPAVPTWDYAAVHLTARVEVLQDRADCLHVVTETVRAAEDLMPSRWDMTPSLDVFEKIVGGVVGFRFEVTDERAVFKVSQDQPDDVRQRVARDARERGDAHGDLAALVDSGGAL</sequence>
<dbReference type="InterPro" id="IPR012349">
    <property type="entry name" value="Split_barrel_FMN-bd"/>
</dbReference>
<proteinExistence type="predicted"/>
<protein>
    <submittedName>
        <fullName evidence="1">Negative transcriptional regulator, PaiB family</fullName>
    </submittedName>
</protein>
<dbReference type="OrthoDB" id="9794948at2"/>
<dbReference type="SUPFAM" id="SSF50475">
    <property type="entry name" value="FMN-binding split barrel"/>
    <property type="match status" value="1"/>
</dbReference>
<dbReference type="PIRSF" id="PIRSF010372">
    <property type="entry name" value="PaiB"/>
    <property type="match status" value="1"/>
</dbReference>
<organism evidence="1 2">
    <name type="scientific">Jiangella alkaliphila</name>
    <dbReference type="NCBI Taxonomy" id="419479"/>
    <lineage>
        <taxon>Bacteria</taxon>
        <taxon>Bacillati</taxon>
        <taxon>Actinomycetota</taxon>
        <taxon>Actinomycetes</taxon>
        <taxon>Jiangellales</taxon>
        <taxon>Jiangellaceae</taxon>
        <taxon>Jiangella</taxon>
    </lineage>
</organism>
<keyword evidence="2" id="KW-1185">Reference proteome</keyword>
<dbReference type="STRING" id="419479.SAMN04488563_5842"/>
<dbReference type="EMBL" id="LT629791">
    <property type="protein sequence ID" value="SDU78703.1"/>
    <property type="molecule type" value="Genomic_DNA"/>
</dbReference>